<dbReference type="CDD" id="cd05289">
    <property type="entry name" value="MDR_like_2"/>
    <property type="match status" value="1"/>
</dbReference>
<dbReference type="Pfam" id="PF08240">
    <property type="entry name" value="ADH_N"/>
    <property type="match status" value="1"/>
</dbReference>
<dbReference type="SMART" id="SM00829">
    <property type="entry name" value="PKS_ER"/>
    <property type="match status" value="1"/>
</dbReference>
<sequence length="308" mass="31970">MKAITYRTYGGPEVLEYGDAPNPKLGVDTVLVRVKAASVNPVDWKIQAGYLDAVMDAVFPVIPGWDVAGVVEETGVGVTEFVPGDEVIGYVREDFVSRGTFAEYVAAPVRTLARKPANLSFEEAAGLPLAGLTAYQALTRSLQVRAGDTVLVHAAAGGVGSLAVQIAKALGARVIGTASEYNHAYLRGLGAEPVAYGEGLTDRVHALAPQGVDAVLDLVGGDALKVSPGLLAEGGRLASAVDGAVLGLGGGYVFVRPDARDLEALTELAERGELRVDVAATFALEEAADAQRLNREGHTRGKIIIAVA</sequence>
<dbReference type="SUPFAM" id="SSF50129">
    <property type="entry name" value="GroES-like"/>
    <property type="match status" value="1"/>
</dbReference>
<dbReference type="InterPro" id="IPR011032">
    <property type="entry name" value="GroES-like_sf"/>
</dbReference>
<dbReference type="SUPFAM" id="SSF51735">
    <property type="entry name" value="NAD(P)-binding Rossmann-fold domains"/>
    <property type="match status" value="1"/>
</dbReference>
<comment type="caution">
    <text evidence="2">The sequence shown here is derived from an EMBL/GenBank/DDBJ whole genome shotgun (WGS) entry which is preliminary data.</text>
</comment>
<dbReference type="InterPro" id="IPR036291">
    <property type="entry name" value="NAD(P)-bd_dom_sf"/>
</dbReference>
<protein>
    <submittedName>
        <fullName evidence="2">NADP-dependent oxidoreductase</fullName>
    </submittedName>
</protein>
<name>A0A7X1MGB4_9ACTN</name>
<proteinExistence type="predicted"/>
<accession>A0A7X1MGB4</accession>
<dbReference type="InterPro" id="IPR020843">
    <property type="entry name" value="ER"/>
</dbReference>
<dbReference type="InterPro" id="IPR002364">
    <property type="entry name" value="Quin_OxRdtase/zeta-crystal_CS"/>
</dbReference>
<reference evidence="2 3" key="1">
    <citation type="submission" date="2020-08" db="EMBL/GenBank/DDBJ databases">
        <title>Streptomyces sp. PSKA01 genome sequencing and assembly.</title>
        <authorList>
            <person name="Mandal S."/>
            <person name="Maiti P.K."/>
            <person name="Das P."/>
        </authorList>
    </citation>
    <scope>NUCLEOTIDE SEQUENCE [LARGE SCALE GENOMIC DNA]</scope>
    <source>
        <strain evidence="2 3">PSKA01</strain>
    </source>
</reference>
<gene>
    <name evidence="2" type="ORF">H4N64_39890</name>
</gene>
<dbReference type="InterPro" id="IPR052733">
    <property type="entry name" value="Chloroplast_QOR"/>
</dbReference>
<dbReference type="Pfam" id="PF13602">
    <property type="entry name" value="ADH_zinc_N_2"/>
    <property type="match status" value="1"/>
</dbReference>
<dbReference type="RefSeq" id="WP_186287513.1">
    <property type="nucleotide sequence ID" value="NZ_JACMSF010000082.1"/>
</dbReference>
<dbReference type="EMBL" id="JACMSF010000082">
    <property type="protein sequence ID" value="MBC2907570.1"/>
    <property type="molecule type" value="Genomic_DNA"/>
</dbReference>
<evidence type="ECO:0000313" key="2">
    <source>
        <dbReference type="EMBL" id="MBC2907570.1"/>
    </source>
</evidence>
<dbReference type="Proteomes" id="UP000584670">
    <property type="component" value="Unassembled WGS sequence"/>
</dbReference>
<dbReference type="AlphaFoldDB" id="A0A7X1MGB4"/>
<dbReference type="PROSITE" id="PS01162">
    <property type="entry name" value="QOR_ZETA_CRYSTAL"/>
    <property type="match status" value="1"/>
</dbReference>
<dbReference type="GO" id="GO:0016491">
    <property type="term" value="F:oxidoreductase activity"/>
    <property type="evidence" value="ECO:0007669"/>
    <property type="project" value="InterPro"/>
</dbReference>
<dbReference type="Gene3D" id="3.90.180.10">
    <property type="entry name" value="Medium-chain alcohol dehydrogenases, catalytic domain"/>
    <property type="match status" value="1"/>
</dbReference>
<dbReference type="Gene3D" id="3.40.50.720">
    <property type="entry name" value="NAD(P)-binding Rossmann-like Domain"/>
    <property type="match status" value="1"/>
</dbReference>
<organism evidence="2 3">
    <name type="scientific">Streptomyces cupreus</name>
    <dbReference type="NCBI Taxonomy" id="2759956"/>
    <lineage>
        <taxon>Bacteria</taxon>
        <taxon>Bacillati</taxon>
        <taxon>Actinomycetota</taxon>
        <taxon>Actinomycetes</taxon>
        <taxon>Kitasatosporales</taxon>
        <taxon>Streptomycetaceae</taxon>
        <taxon>Streptomyces</taxon>
    </lineage>
</organism>
<dbReference type="PANTHER" id="PTHR44013">
    <property type="entry name" value="ZINC-TYPE ALCOHOL DEHYDROGENASE-LIKE PROTEIN C16A3.02C"/>
    <property type="match status" value="1"/>
</dbReference>
<keyword evidence="3" id="KW-1185">Reference proteome</keyword>
<evidence type="ECO:0000313" key="3">
    <source>
        <dbReference type="Proteomes" id="UP000584670"/>
    </source>
</evidence>
<dbReference type="PANTHER" id="PTHR44013:SF1">
    <property type="entry name" value="ZINC-TYPE ALCOHOL DEHYDROGENASE-LIKE PROTEIN C16A3.02C"/>
    <property type="match status" value="1"/>
</dbReference>
<evidence type="ECO:0000259" key="1">
    <source>
        <dbReference type="SMART" id="SM00829"/>
    </source>
</evidence>
<feature type="domain" description="Enoyl reductase (ER)" evidence="1">
    <location>
        <begin position="10"/>
        <end position="305"/>
    </location>
</feature>
<dbReference type="GO" id="GO:0008270">
    <property type="term" value="F:zinc ion binding"/>
    <property type="evidence" value="ECO:0007669"/>
    <property type="project" value="InterPro"/>
</dbReference>
<dbReference type="InterPro" id="IPR013154">
    <property type="entry name" value="ADH-like_N"/>
</dbReference>